<reference evidence="14" key="1">
    <citation type="submission" date="2021-09" db="EMBL/GenBank/DDBJ databases">
        <authorList>
            <consortium name="AG Swart"/>
            <person name="Singh M."/>
            <person name="Singh A."/>
            <person name="Seah K."/>
            <person name="Emmerich C."/>
        </authorList>
    </citation>
    <scope>NUCLEOTIDE SEQUENCE</scope>
    <source>
        <strain evidence="14">ATCC30299</strain>
    </source>
</reference>
<keyword evidence="2" id="KW-0963">Cytoplasm</keyword>
<dbReference type="InterPro" id="IPR001752">
    <property type="entry name" value="Kinesin_motor_dom"/>
</dbReference>
<feature type="coiled-coil region" evidence="11">
    <location>
        <begin position="467"/>
        <end position="762"/>
    </location>
</feature>
<dbReference type="PRINTS" id="PR00380">
    <property type="entry name" value="KINESINHEAVY"/>
</dbReference>
<dbReference type="PROSITE" id="PS00411">
    <property type="entry name" value="KINESIN_MOTOR_1"/>
    <property type="match status" value="1"/>
</dbReference>
<feature type="compositionally biased region" description="Polar residues" evidence="12">
    <location>
        <begin position="1243"/>
        <end position="1261"/>
    </location>
</feature>
<keyword evidence="6 11" id="KW-0175">Coiled coil</keyword>
<dbReference type="GO" id="GO:0005874">
    <property type="term" value="C:microtubule"/>
    <property type="evidence" value="ECO:0007669"/>
    <property type="project" value="UniProtKB-KW"/>
</dbReference>
<dbReference type="GO" id="GO:0003777">
    <property type="term" value="F:microtubule motor activity"/>
    <property type="evidence" value="ECO:0007669"/>
    <property type="project" value="InterPro"/>
</dbReference>
<gene>
    <name evidence="14" type="ORF">BSTOLATCC_MIC14618</name>
</gene>
<dbReference type="PANTHER" id="PTHR47968:SF36">
    <property type="entry name" value="KINESIN HEAVY CHAIN ISOFORM X1"/>
    <property type="match status" value="1"/>
</dbReference>
<sequence>MSSNIPEELKKQGKYERVMVHLRVRPFNDDDINRSGRDSSIDFIDPSKGIVVIKKDFDKKTFNFDSAFDYGTSQSEVYDKAAKPVVDSVLQGYNGTIFAYGQTGTGKTFTMMGGQGDSRGVTPRAIQQIFQHIQEDSNHAYTVQVGFLQLYMEMLQDLLFPSNDKQIRIREDPDEGVYLSGISWVNVGSTRECMELMYIGDKNRNTAFTSMNSTSSRSHAVYMVKVEKRVRLTEEQIEELEKQGESGDNSMTKSTLFLVDLAGSERVKKSKAVGSRLDEAKNINLALLALGNCIQALADKKAKYVPFRDSKLTRLLEDSLGGNSKTSLILTIGPSISHLQESLSSLAFGTRAMKVENRPEINKKVDYKALCAQLQAELDRINDGNNSWYLEKQQLLNEISGLREKLEKTTTEKENLEILIEEIKKNSGASPAALIELEESKKAEIQKIHAYYQARINKKDEDQRRDMEEIEKLMLEQEQDINQSKSQMMEIQEKNKELKKDLKRCQAELEQERNDRLIRTSQLSTELDEIKNKLSTEKERVAQIQSNFLNLQEQVKAKDRDLQETRDELIFSKAQHQEEIETFEKELERAKRNQDKIKTQTEKKVEEWKSAAEKERLLLKAQVSEKEKEFEKTVNEFKEQLRMVKEEAEKYKNDKESLLKEKNDLQNKVQSLSTKTVEFEEKIHEVQILEESKEYVQNELKDTQRRLQELISDNLDLKSQVEEAWKEHDTIEVELKEKAIILENAEKEKMLAQLQCENLIKELKSAQEYNTQLVIDKDTFLRQLEETGESNKKLANKKSVLAEKIKEERDKLEKKEGELSQLNDIYTHLKVEYESLLRENKNLNTQKSAVEQRASKLNEDLKEKENAISNYRQEVRNRSKQFQNLKNEFANGFRTVEKMFDKFQNEITERVNKKIEQIQKFKNDLLGIQYTCQKKAKIEITKIKCEFEEAMKKSDEEKKMLEKAAEEKYVKDTKDLQAHYELKIKKDKKAFDKQLEELSQSLKSQLEAKEKEYHTEIQKHEFILKNKDDQISKQNSQLNELSSKFLAEKEKIIKELTAKLENEKKQIKEKYMSEITQINSKFDKDKRESEAQHQRNLELIVDAKQKEIDSLTQSSIQATKDYEATIKKQKEEIASLTVQMESIIREKDIEMSEDFNIDKESPSPQLPSERYNDPSTSLEVQLYTRRKSSTVTADTKQINDLLLENSLLKKDLKEATELVIATKAALRKVEMNFFSTKEETKTVGRSRSKTNLTKNAEDSQQANKQDEYQCIASYVIENMQLALELEEARSGNSRNPTKEEWQLIPWLKYFLKNHKQPPGGSFFDFLSSLVTIYCKIVDRMQLDRQDNIQIFHLSKVVHDKFLQQVRLQASKNPRVFKPFEKTVLEIEKEFGIERNKLPKSIQTGNSKTMIQMQQEALMKKAKDAEKEESLTVNKTMEHMLMILEMQESIEGSLQEMKCKSVSPAKLSPNKNVNKSSEFPFQKLNEKISIQQLPIGKIVKEALIRRSQETEAFLHLSQLKQFEVTGIGQVLSTNAAFPTSPSKNPSNLKDLTLHLTSLLTIVSALYSSILFKNIQLEWISEDRGDLIETLVSVIARKEIEIDECKYAKKGVERELKNLNIHFQQYREKHEDFVRLFDSKDAAARIIQRFWRIKKKREMKKKAFIAEYKYQRVEEQSKSLSQMLSQVNSQTGLFLIRNHYKEVLSIFSGVSKRFIKPQCDLNKF</sequence>
<dbReference type="Proteomes" id="UP001162131">
    <property type="component" value="Unassembled WGS sequence"/>
</dbReference>
<proteinExistence type="inferred from homology"/>
<evidence type="ECO:0000256" key="8">
    <source>
        <dbReference type="ARBA" id="ARBA00023212"/>
    </source>
</evidence>
<dbReference type="InterPro" id="IPR019821">
    <property type="entry name" value="Kinesin_motor_CS"/>
</dbReference>
<evidence type="ECO:0000256" key="9">
    <source>
        <dbReference type="ARBA" id="ARBA00034704"/>
    </source>
</evidence>
<evidence type="ECO:0000313" key="15">
    <source>
        <dbReference type="Proteomes" id="UP001162131"/>
    </source>
</evidence>
<accession>A0AAU9IK51</accession>
<evidence type="ECO:0000259" key="13">
    <source>
        <dbReference type="PROSITE" id="PS50067"/>
    </source>
</evidence>
<evidence type="ECO:0000256" key="10">
    <source>
        <dbReference type="PROSITE-ProRule" id="PRU00283"/>
    </source>
</evidence>
<dbReference type="GO" id="GO:0007018">
    <property type="term" value="P:microtubule-based movement"/>
    <property type="evidence" value="ECO:0007669"/>
    <property type="project" value="InterPro"/>
</dbReference>
<keyword evidence="15" id="KW-1185">Reference proteome</keyword>
<dbReference type="InterPro" id="IPR036961">
    <property type="entry name" value="Kinesin_motor_dom_sf"/>
</dbReference>
<protein>
    <recommendedName>
        <fullName evidence="13">Kinesin motor domain-containing protein</fullName>
    </recommendedName>
</protein>
<dbReference type="PANTHER" id="PTHR47968">
    <property type="entry name" value="CENTROMERE PROTEIN E"/>
    <property type="match status" value="1"/>
</dbReference>
<dbReference type="PROSITE" id="PS50067">
    <property type="entry name" value="KINESIN_MOTOR_2"/>
    <property type="match status" value="1"/>
</dbReference>
<evidence type="ECO:0000256" key="6">
    <source>
        <dbReference type="ARBA" id="ARBA00023054"/>
    </source>
</evidence>
<keyword evidence="7 10" id="KW-0505">Motor protein</keyword>
<feature type="coiled-coil region" evidence="11">
    <location>
        <begin position="791"/>
        <end position="888"/>
    </location>
</feature>
<evidence type="ECO:0000256" key="4">
    <source>
        <dbReference type="ARBA" id="ARBA00022741"/>
    </source>
</evidence>
<feature type="region of interest" description="Disordered" evidence="12">
    <location>
        <begin position="1151"/>
        <end position="1176"/>
    </location>
</feature>
<feature type="binding site" evidence="10">
    <location>
        <begin position="101"/>
        <end position="108"/>
    </location>
    <ligand>
        <name>ATP</name>
        <dbReference type="ChEBI" id="CHEBI:30616"/>
    </ligand>
</feature>
<evidence type="ECO:0000256" key="1">
    <source>
        <dbReference type="ARBA" id="ARBA00004245"/>
    </source>
</evidence>
<evidence type="ECO:0000256" key="12">
    <source>
        <dbReference type="SAM" id="MobiDB-lite"/>
    </source>
</evidence>
<dbReference type="GO" id="GO:0007010">
    <property type="term" value="P:cytoskeleton organization"/>
    <property type="evidence" value="ECO:0007669"/>
    <property type="project" value="UniProtKB-ARBA"/>
</dbReference>
<dbReference type="GO" id="GO:0005524">
    <property type="term" value="F:ATP binding"/>
    <property type="evidence" value="ECO:0007669"/>
    <property type="project" value="UniProtKB-UniRule"/>
</dbReference>
<dbReference type="Gene3D" id="3.40.850.10">
    <property type="entry name" value="Kinesin motor domain"/>
    <property type="match status" value="1"/>
</dbReference>
<feature type="coiled-coil region" evidence="11">
    <location>
        <begin position="392"/>
        <end position="426"/>
    </location>
</feature>
<evidence type="ECO:0000256" key="11">
    <source>
        <dbReference type="SAM" id="Coils"/>
    </source>
</evidence>
<dbReference type="EMBL" id="CAJZBQ010000014">
    <property type="protein sequence ID" value="CAG9315874.1"/>
    <property type="molecule type" value="Genomic_DNA"/>
</dbReference>
<keyword evidence="8" id="KW-0206">Cytoskeleton</keyword>
<feature type="compositionally biased region" description="Basic and acidic residues" evidence="12">
    <location>
        <begin position="1151"/>
        <end position="1161"/>
    </location>
</feature>
<organism evidence="14 15">
    <name type="scientific">Blepharisma stoltei</name>
    <dbReference type="NCBI Taxonomy" id="1481888"/>
    <lineage>
        <taxon>Eukaryota</taxon>
        <taxon>Sar</taxon>
        <taxon>Alveolata</taxon>
        <taxon>Ciliophora</taxon>
        <taxon>Postciliodesmatophora</taxon>
        <taxon>Heterotrichea</taxon>
        <taxon>Heterotrichida</taxon>
        <taxon>Blepharismidae</taxon>
        <taxon>Blepharisma</taxon>
    </lineage>
</organism>
<evidence type="ECO:0000256" key="7">
    <source>
        <dbReference type="ARBA" id="ARBA00023175"/>
    </source>
</evidence>
<dbReference type="GO" id="GO:0008017">
    <property type="term" value="F:microtubule binding"/>
    <property type="evidence" value="ECO:0007669"/>
    <property type="project" value="InterPro"/>
</dbReference>
<comment type="similarity">
    <text evidence="9">Belongs to the TRAFAC class myosin-kinesin ATPase superfamily. Kinesin family. KIN-5/BimC subfamily.</text>
</comment>
<feature type="coiled-coil region" evidence="11">
    <location>
        <begin position="1119"/>
        <end position="1146"/>
    </location>
</feature>
<evidence type="ECO:0000256" key="2">
    <source>
        <dbReference type="ARBA" id="ARBA00022490"/>
    </source>
</evidence>
<keyword evidence="3" id="KW-0493">Microtubule</keyword>
<dbReference type="SMART" id="SM00129">
    <property type="entry name" value="KISc"/>
    <property type="match status" value="1"/>
</dbReference>
<feature type="coiled-coil region" evidence="11">
    <location>
        <begin position="947"/>
        <end position="1073"/>
    </location>
</feature>
<evidence type="ECO:0000313" key="14">
    <source>
        <dbReference type="EMBL" id="CAG9315874.1"/>
    </source>
</evidence>
<evidence type="ECO:0000256" key="5">
    <source>
        <dbReference type="ARBA" id="ARBA00022840"/>
    </source>
</evidence>
<name>A0AAU9IK51_9CILI</name>
<feature type="region of interest" description="Disordered" evidence="12">
    <location>
        <begin position="1240"/>
        <end position="1261"/>
    </location>
</feature>
<feature type="domain" description="Kinesin motor" evidence="13">
    <location>
        <begin position="17"/>
        <end position="355"/>
    </location>
</feature>
<keyword evidence="4 10" id="KW-0547">Nucleotide-binding</keyword>
<dbReference type="InterPro" id="IPR027640">
    <property type="entry name" value="Kinesin-like_fam"/>
</dbReference>
<dbReference type="InterPro" id="IPR027417">
    <property type="entry name" value="P-loop_NTPase"/>
</dbReference>
<dbReference type="Pfam" id="PF00225">
    <property type="entry name" value="Kinesin"/>
    <property type="match status" value="1"/>
</dbReference>
<comment type="subcellular location">
    <subcellularLocation>
        <location evidence="1">Cytoplasm</location>
        <location evidence="1">Cytoskeleton</location>
    </subcellularLocation>
</comment>
<evidence type="ECO:0000256" key="3">
    <source>
        <dbReference type="ARBA" id="ARBA00022701"/>
    </source>
</evidence>
<keyword evidence="5 10" id="KW-0067">ATP-binding</keyword>
<comment type="caution">
    <text evidence="14">The sequence shown here is derived from an EMBL/GenBank/DDBJ whole genome shotgun (WGS) entry which is preliminary data.</text>
</comment>
<dbReference type="FunFam" id="3.40.850.10:FF:000019">
    <property type="entry name" value="Kinesin-like protein KIN-5D"/>
    <property type="match status" value="1"/>
</dbReference>
<dbReference type="CDD" id="cd00106">
    <property type="entry name" value="KISc"/>
    <property type="match status" value="1"/>
</dbReference>
<dbReference type="SUPFAM" id="SSF52540">
    <property type="entry name" value="P-loop containing nucleoside triphosphate hydrolases"/>
    <property type="match status" value="1"/>
</dbReference>